<name>A0AAV5R7Z7_PICKL</name>
<evidence type="ECO:0000313" key="2">
    <source>
        <dbReference type="Proteomes" id="UP001378960"/>
    </source>
</evidence>
<comment type="caution">
    <text evidence="1">The sequence shown here is derived from an EMBL/GenBank/DDBJ whole genome shotgun (WGS) entry which is preliminary data.</text>
</comment>
<accession>A0AAV5R7Z7</accession>
<dbReference type="AlphaFoldDB" id="A0AAV5R7Z7"/>
<dbReference type="Proteomes" id="UP001378960">
    <property type="component" value="Unassembled WGS sequence"/>
</dbReference>
<proteinExistence type="predicted"/>
<reference evidence="1 2" key="1">
    <citation type="journal article" date="2023" name="Elife">
        <title>Identification of key yeast species and microbe-microbe interactions impacting larval growth of Drosophila in the wild.</title>
        <authorList>
            <person name="Mure A."/>
            <person name="Sugiura Y."/>
            <person name="Maeda R."/>
            <person name="Honda K."/>
            <person name="Sakurai N."/>
            <person name="Takahashi Y."/>
            <person name="Watada M."/>
            <person name="Katoh T."/>
            <person name="Gotoh A."/>
            <person name="Gotoh Y."/>
            <person name="Taniguchi I."/>
            <person name="Nakamura K."/>
            <person name="Hayashi T."/>
            <person name="Katayama T."/>
            <person name="Uemura T."/>
            <person name="Hattori Y."/>
        </authorList>
    </citation>
    <scope>NUCLEOTIDE SEQUENCE [LARGE SCALE GENOMIC DNA]</scope>
    <source>
        <strain evidence="1 2">PK-24</strain>
    </source>
</reference>
<organism evidence="1 2">
    <name type="scientific">Pichia kluyveri</name>
    <name type="common">Yeast</name>
    <dbReference type="NCBI Taxonomy" id="36015"/>
    <lineage>
        <taxon>Eukaryota</taxon>
        <taxon>Fungi</taxon>
        <taxon>Dikarya</taxon>
        <taxon>Ascomycota</taxon>
        <taxon>Saccharomycotina</taxon>
        <taxon>Pichiomycetes</taxon>
        <taxon>Pichiales</taxon>
        <taxon>Pichiaceae</taxon>
        <taxon>Pichia</taxon>
    </lineage>
</organism>
<keyword evidence="2" id="KW-1185">Reference proteome</keyword>
<sequence>MLTLVQKAMESNQQYLFEIDAAILRNKQLQKVFANREVVSSRSHDARSRLKLLLKPSYNIQQLRPCFRFYGSPFRSISDYSQEFGDKERKCYRKVFEKAAEEDWSKRGKSALGRGREI</sequence>
<evidence type="ECO:0000313" key="1">
    <source>
        <dbReference type="EMBL" id="GMM47348.1"/>
    </source>
</evidence>
<dbReference type="EMBL" id="BTGB01000005">
    <property type="protein sequence ID" value="GMM47348.1"/>
    <property type="molecule type" value="Genomic_DNA"/>
</dbReference>
<gene>
    <name evidence="1" type="ORF">DAPK24_039230</name>
</gene>
<protein>
    <submittedName>
        <fullName evidence="1">Uncharacterized protein</fullName>
    </submittedName>
</protein>